<dbReference type="AlphaFoldDB" id="A0A2M7ARA5"/>
<dbReference type="Proteomes" id="UP000231407">
    <property type="component" value="Unassembled WGS sequence"/>
</dbReference>
<comment type="caution">
    <text evidence="1">The sequence shown here is derived from an EMBL/GenBank/DDBJ whole genome shotgun (WGS) entry which is preliminary data.</text>
</comment>
<sequence>MVYFTPHVILWLTLNMSVIVHHMETGKTRLFESGYLNTTGEPVDPRKVTGNQGFIHIHQTPILLKDPIYAFIRPSGNNKEIDLRAGDITGPISLNDGKNRLIIMATDYPEIIRR</sequence>
<gene>
    <name evidence="1" type="ORF">COS78_03890</name>
</gene>
<organism evidence="1 2">
    <name type="scientific">Candidatus Shapirobacteria bacterium CG06_land_8_20_14_3_00_40_12</name>
    <dbReference type="NCBI Taxonomy" id="1974881"/>
    <lineage>
        <taxon>Bacteria</taxon>
        <taxon>Candidatus Shapironibacteriota</taxon>
    </lineage>
</organism>
<evidence type="ECO:0000313" key="1">
    <source>
        <dbReference type="EMBL" id="PIU73121.1"/>
    </source>
</evidence>
<reference evidence="2" key="1">
    <citation type="submission" date="2017-09" db="EMBL/GenBank/DDBJ databases">
        <title>Depth-based differentiation of microbial function through sediment-hosted aquifers and enrichment of novel symbionts in the deep terrestrial subsurface.</title>
        <authorList>
            <person name="Probst A.J."/>
            <person name="Ladd B."/>
            <person name="Jarett J.K."/>
            <person name="Geller-Mcgrath D.E."/>
            <person name="Sieber C.M.K."/>
            <person name="Emerson J.B."/>
            <person name="Anantharaman K."/>
            <person name="Thomas B.C."/>
            <person name="Malmstrom R."/>
            <person name="Stieglmeier M."/>
            <person name="Klingl A."/>
            <person name="Woyke T."/>
            <person name="Ryan C.M."/>
            <person name="Banfield J.F."/>
        </authorList>
    </citation>
    <scope>NUCLEOTIDE SEQUENCE [LARGE SCALE GENOMIC DNA]</scope>
</reference>
<protein>
    <submittedName>
        <fullName evidence="1">Uncharacterized protein</fullName>
    </submittedName>
</protein>
<proteinExistence type="predicted"/>
<name>A0A2M7ARA5_9BACT</name>
<evidence type="ECO:0000313" key="2">
    <source>
        <dbReference type="Proteomes" id="UP000231407"/>
    </source>
</evidence>
<accession>A0A2M7ARA5</accession>
<dbReference type="EMBL" id="PEWA01000053">
    <property type="protein sequence ID" value="PIU73121.1"/>
    <property type="molecule type" value="Genomic_DNA"/>
</dbReference>